<feature type="compositionally biased region" description="Polar residues" evidence="1">
    <location>
        <begin position="230"/>
        <end position="239"/>
    </location>
</feature>
<dbReference type="EMBL" id="BMAR01000027">
    <property type="protein sequence ID" value="GFR48998.1"/>
    <property type="molecule type" value="Genomic_DNA"/>
</dbReference>
<reference evidence="2 3" key="1">
    <citation type="journal article" date="2021" name="Sci. Rep.">
        <title>Genome sequencing of the multicellular alga Astrephomene provides insights into convergent evolution of germ-soma differentiation.</title>
        <authorList>
            <person name="Yamashita S."/>
            <person name="Yamamoto K."/>
            <person name="Matsuzaki R."/>
            <person name="Suzuki S."/>
            <person name="Yamaguchi H."/>
            <person name="Hirooka S."/>
            <person name="Minakuchi Y."/>
            <person name="Miyagishima S."/>
            <person name="Kawachi M."/>
            <person name="Toyoda A."/>
            <person name="Nozaki H."/>
        </authorList>
    </citation>
    <scope>NUCLEOTIDE SEQUENCE [LARGE SCALE GENOMIC DNA]</scope>
    <source>
        <strain evidence="2 3">NIES-4017</strain>
    </source>
</reference>
<protein>
    <submittedName>
        <fullName evidence="2">Uncharacterized protein</fullName>
    </submittedName>
</protein>
<sequence length="746" mass="76494">MPTCLGSLLTCFGGCVYVEKHEPQEDNSRSLKVCNATVGAAFGTARSGRPTILLSDAQFQRFGGQQPALLLVPHSSMGGLEQDLQSYAASGHVPHVHCYVNGPASALLSGNGYMMSLSVPDTAAAMRVLQEREPILATELISQLTQWAKSLASNRSDPGSYSFYFDSEAYSQNIASGSGGLARAWSYVVAQPCFVQAAEGESLDQTCCQSQQLQQSLSAKQPRPGLGPQPRNQGSTSAAQVDASKKSDLLAALLVKFTLSGDGLAPHHEQQGAQAPVLHLAKHPHPTSSTGGYLRPSRPPILSEDVVLSGLACSVTAISISNGSVLYQNDASRLFWGDMAAEHDMSTTITTQPASSGRRSFHLHAASVLAATAAAGPAVANPHQQPSMDAIAASAAGRTAAAVTATHTASAAIAIAAATANTPPGRNSISQPGSARSFNTLCGMGLQGPQGAGMSSCSTLPATAAATAAAAAGGVQLPYASQAQTMLGNASSLLNQALQTNTTVGTSQRVSVADGACVAAGGGGGGPAGVLQQLFAFEPFKYERMVQETCIEGRPWKGIIRMVAPAGLLLMQSALGPHMQTHPHAHPHDLPVGTPSAHMNSLPPSSVGLLSNIFRGQSRHCSAATATATASAATAAAAVGGDSGLPSPSQHQQHQYQHHQQQQQPLSAAPWAIPSGRRHLHAGGSLPPHFWSLGGASCSHQQSLHEPGSIDRSSALLAMAVEEAAAAGARATRRSGGVASGTRTAG</sequence>
<feature type="region of interest" description="Disordered" evidence="1">
    <location>
        <begin position="727"/>
        <end position="746"/>
    </location>
</feature>
<evidence type="ECO:0000313" key="3">
    <source>
        <dbReference type="Proteomes" id="UP001054857"/>
    </source>
</evidence>
<comment type="caution">
    <text evidence="2">The sequence shown here is derived from an EMBL/GenBank/DDBJ whole genome shotgun (WGS) entry which is preliminary data.</text>
</comment>
<feature type="region of interest" description="Disordered" evidence="1">
    <location>
        <begin position="215"/>
        <end position="241"/>
    </location>
</feature>
<feature type="compositionally biased region" description="Low complexity" evidence="1">
    <location>
        <begin position="650"/>
        <end position="664"/>
    </location>
</feature>
<gene>
    <name evidence="2" type="ORF">Agub_g11018</name>
</gene>
<dbReference type="Proteomes" id="UP001054857">
    <property type="component" value="Unassembled WGS sequence"/>
</dbReference>
<organism evidence="2 3">
    <name type="scientific">Astrephomene gubernaculifera</name>
    <dbReference type="NCBI Taxonomy" id="47775"/>
    <lineage>
        <taxon>Eukaryota</taxon>
        <taxon>Viridiplantae</taxon>
        <taxon>Chlorophyta</taxon>
        <taxon>core chlorophytes</taxon>
        <taxon>Chlorophyceae</taxon>
        <taxon>CS clade</taxon>
        <taxon>Chlamydomonadales</taxon>
        <taxon>Astrephomenaceae</taxon>
        <taxon>Astrephomene</taxon>
    </lineage>
</organism>
<evidence type="ECO:0000313" key="2">
    <source>
        <dbReference type="EMBL" id="GFR48998.1"/>
    </source>
</evidence>
<feature type="non-terminal residue" evidence="2">
    <location>
        <position position="746"/>
    </location>
</feature>
<name>A0AAD3DYL2_9CHLO</name>
<feature type="region of interest" description="Disordered" evidence="1">
    <location>
        <begin position="639"/>
        <end position="667"/>
    </location>
</feature>
<dbReference type="AlphaFoldDB" id="A0AAD3DYL2"/>
<evidence type="ECO:0000256" key="1">
    <source>
        <dbReference type="SAM" id="MobiDB-lite"/>
    </source>
</evidence>
<proteinExistence type="predicted"/>
<accession>A0AAD3DYL2</accession>
<keyword evidence="3" id="KW-1185">Reference proteome</keyword>